<feature type="region of interest" description="Disordered" evidence="1">
    <location>
        <begin position="272"/>
        <end position="297"/>
    </location>
</feature>
<keyword evidence="5" id="KW-1185">Reference proteome</keyword>
<reference evidence="4" key="1">
    <citation type="journal article" date="2020" name="Nat. Commun.">
        <title>Large-scale genome sequencing of mycorrhizal fungi provides insights into the early evolution of symbiotic traits.</title>
        <authorList>
            <person name="Miyauchi S."/>
            <person name="Kiss E."/>
            <person name="Kuo A."/>
            <person name="Drula E."/>
            <person name="Kohler A."/>
            <person name="Sanchez-Garcia M."/>
            <person name="Morin E."/>
            <person name="Andreopoulos B."/>
            <person name="Barry K.W."/>
            <person name="Bonito G."/>
            <person name="Buee M."/>
            <person name="Carver A."/>
            <person name="Chen C."/>
            <person name="Cichocki N."/>
            <person name="Clum A."/>
            <person name="Culley D."/>
            <person name="Crous P.W."/>
            <person name="Fauchery L."/>
            <person name="Girlanda M."/>
            <person name="Hayes R.D."/>
            <person name="Keri Z."/>
            <person name="LaButti K."/>
            <person name="Lipzen A."/>
            <person name="Lombard V."/>
            <person name="Magnuson J."/>
            <person name="Maillard F."/>
            <person name="Murat C."/>
            <person name="Nolan M."/>
            <person name="Ohm R.A."/>
            <person name="Pangilinan J."/>
            <person name="Pereira M.F."/>
            <person name="Perotto S."/>
            <person name="Peter M."/>
            <person name="Pfister S."/>
            <person name="Riley R."/>
            <person name="Sitrit Y."/>
            <person name="Stielow J.B."/>
            <person name="Szollosi G."/>
            <person name="Zifcakova L."/>
            <person name="Stursova M."/>
            <person name="Spatafora J.W."/>
            <person name="Tedersoo L."/>
            <person name="Vaario L.M."/>
            <person name="Yamada A."/>
            <person name="Yan M."/>
            <person name="Wang P."/>
            <person name="Xu J."/>
            <person name="Bruns T."/>
            <person name="Baldrian P."/>
            <person name="Vilgalys R."/>
            <person name="Dunand C."/>
            <person name="Henrissat B."/>
            <person name="Grigoriev I.V."/>
            <person name="Hibbett D."/>
            <person name="Nagy L.G."/>
            <person name="Martin F.M."/>
        </authorList>
    </citation>
    <scope>NUCLEOTIDE SEQUENCE</scope>
    <source>
        <strain evidence="4">UH-Tt-Lm1</strain>
    </source>
</reference>
<evidence type="ECO:0000256" key="2">
    <source>
        <dbReference type="SAM" id="Phobius"/>
    </source>
</evidence>
<organism evidence="4 5">
    <name type="scientific">Thelephora terrestris</name>
    <dbReference type="NCBI Taxonomy" id="56493"/>
    <lineage>
        <taxon>Eukaryota</taxon>
        <taxon>Fungi</taxon>
        <taxon>Dikarya</taxon>
        <taxon>Basidiomycota</taxon>
        <taxon>Agaricomycotina</taxon>
        <taxon>Agaricomycetes</taxon>
        <taxon>Thelephorales</taxon>
        <taxon>Thelephoraceae</taxon>
        <taxon>Thelephora</taxon>
    </lineage>
</organism>
<comment type="caution">
    <text evidence="4">The sequence shown here is derived from an EMBL/GenBank/DDBJ whole genome shotgun (WGS) entry which is preliminary data.</text>
</comment>
<dbReference type="OrthoDB" id="3242376at2759"/>
<feature type="transmembrane region" description="Helical" evidence="2">
    <location>
        <begin position="49"/>
        <end position="68"/>
    </location>
</feature>
<keyword evidence="2" id="KW-0472">Membrane</keyword>
<dbReference type="Proteomes" id="UP000736335">
    <property type="component" value="Unassembled WGS sequence"/>
</dbReference>
<gene>
    <name evidence="4" type="ORF">BJ322DRAFT_229181</name>
</gene>
<feature type="transmembrane region" description="Helical" evidence="2">
    <location>
        <begin position="141"/>
        <end position="163"/>
    </location>
</feature>
<feature type="transmembrane region" description="Helical" evidence="2">
    <location>
        <begin position="12"/>
        <end position="29"/>
    </location>
</feature>
<evidence type="ECO:0000313" key="5">
    <source>
        <dbReference type="Proteomes" id="UP000736335"/>
    </source>
</evidence>
<dbReference type="EMBL" id="WIUZ02000013">
    <property type="protein sequence ID" value="KAF9781540.1"/>
    <property type="molecule type" value="Genomic_DNA"/>
</dbReference>
<feature type="transmembrane region" description="Helical" evidence="2">
    <location>
        <begin position="184"/>
        <end position="205"/>
    </location>
</feature>
<sequence>MDPAALTQAGEQLFEVKLLLTAVQYLWIYDYLLTLGDEIRYAWSGRKSWVFGLFIANRYTPLIHLIWAHITMFHFEKPLIYAITRRHKLLGGALALVIVVEICNGIFSIFWIASGPLAPLPDIDLDAFKICIHKNYNVGKLIYYITAMVFDVLAFSIIVVTARRSRMYEYPTMPSILNTILRDATFYFILIFSAHFLSTLLLFVAPESVQLMPAMANTIFVPVMASRLMLSLKKAAVGSTVEWSLDTMTNARSAEDRTICFAPRVPGGLHELSLTSTAPNEEDTELGTIPQPPRNSK</sequence>
<evidence type="ECO:0000256" key="1">
    <source>
        <dbReference type="SAM" id="MobiDB-lite"/>
    </source>
</evidence>
<protein>
    <recommendedName>
        <fullName evidence="3">DUF6533 domain-containing protein</fullName>
    </recommendedName>
</protein>
<reference evidence="4" key="2">
    <citation type="submission" date="2020-11" db="EMBL/GenBank/DDBJ databases">
        <authorList>
            <consortium name="DOE Joint Genome Institute"/>
            <person name="Kuo A."/>
            <person name="Miyauchi S."/>
            <person name="Kiss E."/>
            <person name="Drula E."/>
            <person name="Kohler A."/>
            <person name="Sanchez-Garcia M."/>
            <person name="Andreopoulos B."/>
            <person name="Barry K.W."/>
            <person name="Bonito G."/>
            <person name="Buee M."/>
            <person name="Carver A."/>
            <person name="Chen C."/>
            <person name="Cichocki N."/>
            <person name="Clum A."/>
            <person name="Culley D."/>
            <person name="Crous P.W."/>
            <person name="Fauchery L."/>
            <person name="Girlanda M."/>
            <person name="Hayes R."/>
            <person name="Keri Z."/>
            <person name="Labutti K."/>
            <person name="Lipzen A."/>
            <person name="Lombard V."/>
            <person name="Magnuson J."/>
            <person name="Maillard F."/>
            <person name="Morin E."/>
            <person name="Murat C."/>
            <person name="Nolan M."/>
            <person name="Ohm R."/>
            <person name="Pangilinan J."/>
            <person name="Pereira M."/>
            <person name="Perotto S."/>
            <person name="Peter M."/>
            <person name="Riley R."/>
            <person name="Sitrit Y."/>
            <person name="Stielow B."/>
            <person name="Szollosi G."/>
            <person name="Zifcakova L."/>
            <person name="Stursova M."/>
            <person name="Spatafora J.W."/>
            <person name="Tedersoo L."/>
            <person name="Vaario L.-M."/>
            <person name="Yamada A."/>
            <person name="Yan M."/>
            <person name="Wang P."/>
            <person name="Xu J."/>
            <person name="Bruns T."/>
            <person name="Baldrian P."/>
            <person name="Vilgalys R."/>
            <person name="Henrissat B."/>
            <person name="Grigoriev I.V."/>
            <person name="Hibbett D."/>
            <person name="Nagy L.G."/>
            <person name="Martin F.M."/>
        </authorList>
    </citation>
    <scope>NUCLEOTIDE SEQUENCE</scope>
    <source>
        <strain evidence="4">UH-Tt-Lm1</strain>
    </source>
</reference>
<dbReference type="AlphaFoldDB" id="A0A9P6H837"/>
<dbReference type="InterPro" id="IPR045340">
    <property type="entry name" value="DUF6533"/>
</dbReference>
<name>A0A9P6H837_9AGAM</name>
<feature type="transmembrane region" description="Helical" evidence="2">
    <location>
        <begin position="89"/>
        <end position="113"/>
    </location>
</feature>
<dbReference type="Pfam" id="PF20151">
    <property type="entry name" value="DUF6533"/>
    <property type="match status" value="1"/>
</dbReference>
<evidence type="ECO:0000313" key="4">
    <source>
        <dbReference type="EMBL" id="KAF9781540.1"/>
    </source>
</evidence>
<accession>A0A9P6H837</accession>
<proteinExistence type="predicted"/>
<keyword evidence="2" id="KW-0812">Transmembrane</keyword>
<feature type="domain" description="DUF6533" evidence="3">
    <location>
        <begin position="26"/>
        <end position="63"/>
    </location>
</feature>
<keyword evidence="2" id="KW-1133">Transmembrane helix</keyword>
<evidence type="ECO:0000259" key="3">
    <source>
        <dbReference type="Pfam" id="PF20151"/>
    </source>
</evidence>